<feature type="transmembrane region" description="Helical" evidence="6">
    <location>
        <begin position="228"/>
        <end position="247"/>
    </location>
</feature>
<name>A0A9J8ADL5_CYPCA</name>
<comment type="similarity">
    <text evidence="2 6">Belongs to the anoctamin family.</text>
</comment>
<feature type="transmembrane region" description="Helical" evidence="6">
    <location>
        <begin position="506"/>
        <end position="527"/>
    </location>
</feature>
<dbReference type="AlphaFoldDB" id="A0A9J8ADL5"/>
<accession>A0A9J8ADL5</accession>
<dbReference type="PANTHER" id="PTHR12308:SF37">
    <property type="entry name" value="ANOCTAMIN-9"/>
    <property type="match status" value="1"/>
</dbReference>
<evidence type="ECO:0000259" key="7">
    <source>
        <dbReference type="Pfam" id="PF04547"/>
    </source>
</evidence>
<feature type="transmembrane region" description="Helical" evidence="6">
    <location>
        <begin position="268"/>
        <end position="289"/>
    </location>
</feature>
<feature type="transmembrane region" description="Helical" evidence="6">
    <location>
        <begin position="415"/>
        <end position="439"/>
    </location>
</feature>
<dbReference type="GO" id="GO:0005254">
    <property type="term" value="F:chloride channel activity"/>
    <property type="evidence" value="ECO:0007669"/>
    <property type="project" value="TreeGrafter"/>
</dbReference>
<comment type="subcellular location">
    <subcellularLocation>
        <location evidence="1 6">Membrane</location>
        <topology evidence="1 6">Multi-pass membrane protein</topology>
    </subcellularLocation>
</comment>
<proteinExistence type="inferred from homology"/>
<evidence type="ECO:0000313" key="9">
    <source>
        <dbReference type="Proteomes" id="UP001108240"/>
    </source>
</evidence>
<dbReference type="GO" id="GO:0005886">
    <property type="term" value="C:plasma membrane"/>
    <property type="evidence" value="ECO:0007669"/>
    <property type="project" value="TreeGrafter"/>
</dbReference>
<feature type="transmembrane region" description="Helical" evidence="6">
    <location>
        <begin position="95"/>
        <end position="118"/>
    </location>
</feature>
<reference evidence="8" key="1">
    <citation type="submission" date="2025-08" db="UniProtKB">
        <authorList>
            <consortium name="Ensembl"/>
        </authorList>
    </citation>
    <scope>IDENTIFICATION</scope>
</reference>
<protein>
    <recommendedName>
        <fullName evidence="6">Anoctamin</fullName>
    </recommendedName>
</protein>
<sequence length="567" mass="64996">LGVSEYLPDLMKKNVFETHFCLHEKREQKELKQSWARWSACFRGQPITNVRNYLGENVALYFLWLGWYTFLLIPASVIGLVVFLYGLAFYSTSPLMLNIVICADTVCFGSHVQVSLLFDNEGTVAFAMFMAVWATVFLEFWKCHRSSYVSAWKVFDWCEEEEELILEIVNNAHCEPKMHRHSYLRSTIVLLLVIIGLTHVLVVSRVIATVLLAENSTWQVITENSQTVAVMLGAVLHYITITVMTRVKAHKPPTNKHSHAAVERSFTVKMFIFQFFTMFSSLIYTAFFLGRINGHPGGYVRISGKWRLEECHPSGCLTDLFIQMSIIMVLKQTFNNIFEYSDLHRNYSLIKTDRFSLFNEFLEMVIQFSFTTIFVAAFPLAPLLALLNNIIEIRLDAIKMVSLERRLVPMKANDIGVWTDVLEAIGVLAVIANGLVIGISSDFIPRLVYQYFYGPCASGSATGIDCMVGYINNTLSQMVTYSGINVTHCSYRDYRSNEDFSLTNQYWVILAARLVFIILFEHVVVIFKCVASWFVPTSPLDVTNERLYDKLRRLKEELRSVTRAYTL</sequence>
<feature type="domain" description="Anoctamin transmembrane" evidence="7">
    <location>
        <begin position="50"/>
        <end position="340"/>
    </location>
</feature>
<reference evidence="8" key="2">
    <citation type="submission" date="2025-09" db="UniProtKB">
        <authorList>
            <consortium name="Ensembl"/>
        </authorList>
    </citation>
    <scope>IDENTIFICATION</scope>
</reference>
<organism evidence="8 9">
    <name type="scientific">Cyprinus carpio carpio</name>
    <dbReference type="NCBI Taxonomy" id="630221"/>
    <lineage>
        <taxon>Eukaryota</taxon>
        <taxon>Metazoa</taxon>
        <taxon>Chordata</taxon>
        <taxon>Craniata</taxon>
        <taxon>Vertebrata</taxon>
        <taxon>Euteleostomi</taxon>
        <taxon>Actinopterygii</taxon>
        <taxon>Neopterygii</taxon>
        <taxon>Teleostei</taxon>
        <taxon>Ostariophysi</taxon>
        <taxon>Cypriniformes</taxon>
        <taxon>Cyprinidae</taxon>
        <taxon>Cyprininae</taxon>
        <taxon>Cyprinus</taxon>
    </lineage>
</organism>
<keyword evidence="3 6" id="KW-0812">Transmembrane</keyword>
<keyword evidence="4 6" id="KW-1133">Transmembrane helix</keyword>
<dbReference type="InterPro" id="IPR049452">
    <property type="entry name" value="Anoctamin_TM"/>
</dbReference>
<comment type="caution">
    <text evidence="6">Lacks conserved residue(s) required for the propagation of feature annotation.</text>
</comment>
<dbReference type="GeneTree" id="ENSGT00940000158300"/>
<dbReference type="InterPro" id="IPR007632">
    <property type="entry name" value="Anoctamin"/>
</dbReference>
<keyword evidence="5 6" id="KW-0472">Membrane</keyword>
<evidence type="ECO:0000256" key="3">
    <source>
        <dbReference type="ARBA" id="ARBA00022692"/>
    </source>
</evidence>
<keyword evidence="9" id="KW-1185">Reference proteome</keyword>
<dbReference type="Proteomes" id="UP001108240">
    <property type="component" value="Unplaced"/>
</dbReference>
<dbReference type="Pfam" id="PF04547">
    <property type="entry name" value="Anoctamin"/>
    <property type="match status" value="2"/>
</dbReference>
<dbReference type="PANTHER" id="PTHR12308">
    <property type="entry name" value="ANOCTAMIN"/>
    <property type="match status" value="1"/>
</dbReference>
<evidence type="ECO:0000256" key="2">
    <source>
        <dbReference type="ARBA" id="ARBA00009671"/>
    </source>
</evidence>
<feature type="transmembrane region" description="Helical" evidence="6">
    <location>
        <begin position="124"/>
        <end position="141"/>
    </location>
</feature>
<evidence type="ECO:0000256" key="1">
    <source>
        <dbReference type="ARBA" id="ARBA00004141"/>
    </source>
</evidence>
<feature type="transmembrane region" description="Helical" evidence="6">
    <location>
        <begin position="61"/>
        <end position="88"/>
    </location>
</feature>
<feature type="transmembrane region" description="Helical" evidence="6">
    <location>
        <begin position="187"/>
        <end position="208"/>
    </location>
</feature>
<evidence type="ECO:0000256" key="6">
    <source>
        <dbReference type="RuleBase" id="RU280814"/>
    </source>
</evidence>
<evidence type="ECO:0000256" key="4">
    <source>
        <dbReference type="ARBA" id="ARBA00022989"/>
    </source>
</evidence>
<dbReference type="Ensembl" id="ENSCCRT00000184748.1">
    <property type="protein sequence ID" value="ENSCCRP00000142188.1"/>
    <property type="gene ID" value="ENSCCRG00000033094.2"/>
</dbReference>
<feature type="domain" description="Anoctamin transmembrane" evidence="7">
    <location>
        <begin position="345"/>
        <end position="546"/>
    </location>
</feature>
<evidence type="ECO:0000256" key="5">
    <source>
        <dbReference type="ARBA" id="ARBA00023136"/>
    </source>
</evidence>
<evidence type="ECO:0000313" key="8">
    <source>
        <dbReference type="Ensembl" id="ENSCCRP00000142188.1"/>
    </source>
</evidence>
<feature type="transmembrane region" description="Helical" evidence="6">
    <location>
        <begin position="364"/>
        <end position="387"/>
    </location>
</feature>